<reference evidence="3" key="2">
    <citation type="journal article" date="2023" name="IMA Fungus">
        <title>Comparative genomic study of the Penicillium genus elucidates a diverse pangenome and 15 lateral gene transfer events.</title>
        <authorList>
            <person name="Petersen C."/>
            <person name="Sorensen T."/>
            <person name="Nielsen M.R."/>
            <person name="Sondergaard T.E."/>
            <person name="Sorensen J.L."/>
            <person name="Fitzpatrick D.A."/>
            <person name="Frisvad J.C."/>
            <person name="Nielsen K.L."/>
        </authorList>
    </citation>
    <scope>NUCLEOTIDE SEQUENCE</scope>
    <source>
        <strain evidence="3">IBT 16125</strain>
    </source>
</reference>
<feature type="region of interest" description="Disordered" evidence="1">
    <location>
        <begin position="42"/>
        <end position="111"/>
    </location>
</feature>
<gene>
    <name evidence="3" type="ORF">N7458_011102</name>
</gene>
<protein>
    <submittedName>
        <fullName evidence="3">Uncharacterized protein</fullName>
    </submittedName>
</protein>
<comment type="caution">
    <text evidence="3">The sequence shown here is derived from an EMBL/GenBank/DDBJ whole genome shotgun (WGS) entry which is preliminary data.</text>
</comment>
<feature type="transmembrane region" description="Helical" evidence="2">
    <location>
        <begin position="6"/>
        <end position="33"/>
    </location>
</feature>
<keyword evidence="2" id="KW-0812">Transmembrane</keyword>
<evidence type="ECO:0000313" key="4">
    <source>
        <dbReference type="Proteomes" id="UP001213681"/>
    </source>
</evidence>
<proteinExistence type="predicted"/>
<dbReference type="RefSeq" id="XP_056763333.1">
    <property type="nucleotide sequence ID" value="XM_056914484.1"/>
</dbReference>
<organism evidence="3 4">
    <name type="scientific">Penicillium daleae</name>
    <dbReference type="NCBI Taxonomy" id="63821"/>
    <lineage>
        <taxon>Eukaryota</taxon>
        <taxon>Fungi</taxon>
        <taxon>Dikarya</taxon>
        <taxon>Ascomycota</taxon>
        <taxon>Pezizomycotina</taxon>
        <taxon>Eurotiomycetes</taxon>
        <taxon>Eurotiomycetidae</taxon>
        <taxon>Eurotiales</taxon>
        <taxon>Aspergillaceae</taxon>
        <taxon>Penicillium</taxon>
    </lineage>
</organism>
<evidence type="ECO:0000313" key="3">
    <source>
        <dbReference type="EMBL" id="KAJ5440104.1"/>
    </source>
</evidence>
<accession>A0AAD6C084</accession>
<feature type="compositionally biased region" description="Polar residues" evidence="1">
    <location>
        <begin position="70"/>
        <end position="91"/>
    </location>
</feature>
<reference evidence="3" key="1">
    <citation type="submission" date="2022-12" db="EMBL/GenBank/DDBJ databases">
        <authorList>
            <person name="Petersen C."/>
        </authorList>
    </citation>
    <scope>NUCLEOTIDE SEQUENCE</scope>
    <source>
        <strain evidence="3">IBT 16125</strain>
    </source>
</reference>
<evidence type="ECO:0000256" key="1">
    <source>
        <dbReference type="SAM" id="MobiDB-lite"/>
    </source>
</evidence>
<keyword evidence="2" id="KW-0472">Membrane</keyword>
<sequence>MLYLSLQTGCVVATIFVYLAECVCSVSAVSYFAESLLKEEKRKHREASENLASERGASLEFHEPAGEQPEGQNNQSRDSRGGNSADTTLNGSPHGIGTNYQLSSQERPLMQ</sequence>
<evidence type="ECO:0000256" key="2">
    <source>
        <dbReference type="SAM" id="Phobius"/>
    </source>
</evidence>
<name>A0AAD6C084_9EURO</name>
<keyword evidence="2" id="KW-1133">Transmembrane helix</keyword>
<dbReference type="AlphaFoldDB" id="A0AAD6C084"/>
<dbReference type="EMBL" id="JAPVEA010000008">
    <property type="protein sequence ID" value="KAJ5440104.1"/>
    <property type="molecule type" value="Genomic_DNA"/>
</dbReference>
<feature type="compositionally biased region" description="Polar residues" evidence="1">
    <location>
        <begin position="98"/>
        <end position="111"/>
    </location>
</feature>
<dbReference type="Proteomes" id="UP001213681">
    <property type="component" value="Unassembled WGS sequence"/>
</dbReference>
<keyword evidence="4" id="KW-1185">Reference proteome</keyword>
<dbReference type="GeneID" id="81604727"/>